<dbReference type="RefSeq" id="WP_194214072.1">
    <property type="nucleotide sequence ID" value="NZ_CP061205.1"/>
</dbReference>
<evidence type="ECO:0000313" key="4">
    <source>
        <dbReference type="Proteomes" id="UP001595444"/>
    </source>
</evidence>
<proteinExistence type="predicted"/>
<dbReference type="EMBL" id="JBHRSL010000010">
    <property type="protein sequence ID" value="MFC3052250.1"/>
    <property type="molecule type" value="Genomic_DNA"/>
</dbReference>
<evidence type="ECO:0000256" key="1">
    <source>
        <dbReference type="ARBA" id="ARBA00023098"/>
    </source>
</evidence>
<dbReference type="PANTHER" id="PTHR11941:SF169">
    <property type="entry name" value="(7AS)-7A-METHYL-1,5-DIOXO-2,3,5,6,7,7A-HEXAHYDRO-1H-INDENE-CARBOXYL-COA HYDROLASE"/>
    <property type="match status" value="1"/>
</dbReference>
<keyword evidence="2" id="KW-0456">Lyase</keyword>
<organism evidence="3 4">
    <name type="scientific">Kordiimonas pumila</name>
    <dbReference type="NCBI Taxonomy" id="2161677"/>
    <lineage>
        <taxon>Bacteria</taxon>
        <taxon>Pseudomonadati</taxon>
        <taxon>Pseudomonadota</taxon>
        <taxon>Alphaproteobacteria</taxon>
        <taxon>Kordiimonadales</taxon>
        <taxon>Kordiimonadaceae</taxon>
        <taxon>Kordiimonas</taxon>
    </lineage>
</organism>
<keyword evidence="4" id="KW-1185">Reference proteome</keyword>
<gene>
    <name evidence="3" type="ORF">ACFOKA_10075</name>
</gene>
<reference evidence="4" key="1">
    <citation type="journal article" date="2019" name="Int. J. Syst. Evol. Microbiol.">
        <title>The Global Catalogue of Microorganisms (GCM) 10K type strain sequencing project: providing services to taxonomists for standard genome sequencing and annotation.</title>
        <authorList>
            <consortium name="The Broad Institute Genomics Platform"/>
            <consortium name="The Broad Institute Genome Sequencing Center for Infectious Disease"/>
            <person name="Wu L."/>
            <person name="Ma J."/>
        </authorList>
    </citation>
    <scope>NUCLEOTIDE SEQUENCE [LARGE SCALE GENOMIC DNA]</scope>
    <source>
        <strain evidence="4">KCTC 62164</strain>
    </source>
</reference>
<dbReference type="InterPro" id="IPR001753">
    <property type="entry name" value="Enoyl-CoA_hydra/iso"/>
</dbReference>
<dbReference type="SUPFAM" id="SSF52096">
    <property type="entry name" value="ClpP/crotonase"/>
    <property type="match status" value="1"/>
</dbReference>
<evidence type="ECO:0000256" key="2">
    <source>
        <dbReference type="ARBA" id="ARBA00023239"/>
    </source>
</evidence>
<dbReference type="Pfam" id="PF00378">
    <property type="entry name" value="ECH_1"/>
    <property type="match status" value="1"/>
</dbReference>
<comment type="caution">
    <text evidence="3">The sequence shown here is derived from an EMBL/GenBank/DDBJ whole genome shotgun (WGS) entry which is preliminary data.</text>
</comment>
<sequence>MAIDYEKNGHVATITFNRPEKLNAMSLRMYDALGEAYCEARDDNDVRAVVLAGKGDRAFCVGADLTESIPALAEDRFDISEWDAAHMKGIRMYKPVICAVHGLCMGGGFEFMLSTDIRVVADDAIFQLPEPQHGFVPAGGTLVRLVRQISYAHAMQIMLMAERLTAADLYRMGVVNEVLPSDRVLPRAHEIAQGIAALGPVAIQTIKEAALTLHSEPLEEAFKKEAILGQKAFTCDDAKAGLANFIARGANKTKKPSHSQ</sequence>
<dbReference type="Gene3D" id="3.90.226.10">
    <property type="entry name" value="2-enoyl-CoA Hydratase, Chain A, domain 1"/>
    <property type="match status" value="1"/>
</dbReference>
<dbReference type="Proteomes" id="UP001595444">
    <property type="component" value="Unassembled WGS sequence"/>
</dbReference>
<protein>
    <submittedName>
        <fullName evidence="3">Enoyl-CoA hydratase/isomerase family protein</fullName>
    </submittedName>
</protein>
<accession>A0ABV7D5P9</accession>
<dbReference type="InterPro" id="IPR029045">
    <property type="entry name" value="ClpP/crotonase-like_dom_sf"/>
</dbReference>
<name>A0ABV7D5P9_9PROT</name>
<evidence type="ECO:0000313" key="3">
    <source>
        <dbReference type="EMBL" id="MFC3052250.1"/>
    </source>
</evidence>
<keyword evidence="1" id="KW-0443">Lipid metabolism</keyword>
<dbReference type="PANTHER" id="PTHR11941">
    <property type="entry name" value="ENOYL-COA HYDRATASE-RELATED"/>
    <property type="match status" value="1"/>
</dbReference>
<dbReference type="CDD" id="cd06558">
    <property type="entry name" value="crotonase-like"/>
    <property type="match status" value="1"/>
</dbReference>